<organism evidence="3">
    <name type="scientific">marine metagenome</name>
    <dbReference type="NCBI Taxonomy" id="408172"/>
    <lineage>
        <taxon>unclassified sequences</taxon>
        <taxon>metagenomes</taxon>
        <taxon>ecological metagenomes</taxon>
    </lineage>
</organism>
<evidence type="ECO:0000256" key="1">
    <source>
        <dbReference type="SAM" id="MobiDB-lite"/>
    </source>
</evidence>
<gene>
    <name evidence="3" type="ORF">METZ01_LOCUS27104</name>
</gene>
<feature type="transmembrane region" description="Helical" evidence="2">
    <location>
        <begin position="114"/>
        <end position="131"/>
    </location>
</feature>
<sequence length="132" mass="13661">MAGKSRRTASRQSQLKRKKTTKGPGGIPAGRRVAVPAKADAAAVPSGTPAGFDEAEFDDLDVLAEAEAAVAPQESRPAPAARTPRGEFAGQGQGRLRGERPAAYLYVGAEFRRIGLLTGVILAALVVLGIVL</sequence>
<keyword evidence="2" id="KW-1133">Transmembrane helix</keyword>
<feature type="compositionally biased region" description="Basic residues" evidence="1">
    <location>
        <begin position="1"/>
        <end position="21"/>
    </location>
</feature>
<feature type="region of interest" description="Disordered" evidence="1">
    <location>
        <begin position="1"/>
        <end position="32"/>
    </location>
</feature>
<feature type="region of interest" description="Disordered" evidence="1">
    <location>
        <begin position="68"/>
        <end position="95"/>
    </location>
</feature>
<accession>A0A381Q5B8</accession>
<evidence type="ECO:0000313" key="3">
    <source>
        <dbReference type="EMBL" id="SUZ74250.1"/>
    </source>
</evidence>
<name>A0A381Q5B8_9ZZZZ</name>
<keyword evidence="2" id="KW-0472">Membrane</keyword>
<protein>
    <submittedName>
        <fullName evidence="3">Uncharacterized protein</fullName>
    </submittedName>
</protein>
<evidence type="ECO:0000256" key="2">
    <source>
        <dbReference type="SAM" id="Phobius"/>
    </source>
</evidence>
<reference evidence="3" key="1">
    <citation type="submission" date="2018-05" db="EMBL/GenBank/DDBJ databases">
        <authorList>
            <person name="Lanie J.A."/>
            <person name="Ng W.-L."/>
            <person name="Kazmierczak K.M."/>
            <person name="Andrzejewski T.M."/>
            <person name="Davidsen T.M."/>
            <person name="Wayne K.J."/>
            <person name="Tettelin H."/>
            <person name="Glass J.I."/>
            <person name="Rusch D."/>
            <person name="Podicherti R."/>
            <person name="Tsui H.-C.T."/>
            <person name="Winkler M.E."/>
        </authorList>
    </citation>
    <scope>NUCLEOTIDE SEQUENCE</scope>
</reference>
<dbReference type="AlphaFoldDB" id="A0A381Q5B8"/>
<proteinExistence type="predicted"/>
<dbReference type="EMBL" id="UINC01001205">
    <property type="protein sequence ID" value="SUZ74250.1"/>
    <property type="molecule type" value="Genomic_DNA"/>
</dbReference>
<keyword evidence="2" id="KW-0812">Transmembrane</keyword>